<keyword evidence="5" id="KW-0732">Signal</keyword>
<dbReference type="PANTHER" id="PTHR10075">
    <property type="entry name" value="BASIGIN RELATED"/>
    <property type="match status" value="1"/>
</dbReference>
<feature type="domain" description="Ig-like" evidence="12">
    <location>
        <begin position="776"/>
        <end position="861"/>
    </location>
</feature>
<protein>
    <submittedName>
        <fullName evidence="13">Hemicentin-1-like 8</fullName>
    </submittedName>
</protein>
<evidence type="ECO:0000256" key="3">
    <source>
        <dbReference type="ARBA" id="ARBA00022525"/>
    </source>
</evidence>
<evidence type="ECO:0000313" key="14">
    <source>
        <dbReference type="Proteomes" id="UP000747542"/>
    </source>
</evidence>
<reference evidence="13" key="1">
    <citation type="journal article" date="2021" name="Sci. Adv.">
        <title>The American lobster genome reveals insights on longevity, neural, and immune adaptations.</title>
        <authorList>
            <person name="Polinski J.M."/>
            <person name="Zimin A.V."/>
            <person name="Clark K.F."/>
            <person name="Kohn A.B."/>
            <person name="Sadowski N."/>
            <person name="Timp W."/>
            <person name="Ptitsyn A."/>
            <person name="Khanna P."/>
            <person name="Romanova D.Y."/>
            <person name="Williams P."/>
            <person name="Greenwood S.J."/>
            <person name="Moroz L.L."/>
            <person name="Walt D.R."/>
            <person name="Bodnar A.G."/>
        </authorList>
    </citation>
    <scope>NUCLEOTIDE SEQUENCE</scope>
    <source>
        <strain evidence="13">GMGI-L3</strain>
    </source>
</reference>
<evidence type="ECO:0000256" key="1">
    <source>
        <dbReference type="ARBA" id="ARBA00004370"/>
    </source>
</evidence>
<keyword evidence="8" id="KW-1015">Disulfide bond</keyword>
<dbReference type="GO" id="GO:0005886">
    <property type="term" value="C:plasma membrane"/>
    <property type="evidence" value="ECO:0007669"/>
    <property type="project" value="TreeGrafter"/>
</dbReference>
<feature type="domain" description="Ig-like" evidence="12">
    <location>
        <begin position="866"/>
        <end position="952"/>
    </location>
</feature>
<dbReference type="InterPro" id="IPR013106">
    <property type="entry name" value="Ig_V-set"/>
</dbReference>
<dbReference type="InterPro" id="IPR000884">
    <property type="entry name" value="TSP1_rpt"/>
</dbReference>
<dbReference type="PROSITE" id="PS50835">
    <property type="entry name" value="IG_LIKE"/>
    <property type="match status" value="13"/>
</dbReference>
<comment type="subcellular location">
    <subcellularLocation>
        <location evidence="1">Membrane</location>
    </subcellularLocation>
    <subcellularLocation>
        <location evidence="2">Secreted</location>
    </subcellularLocation>
</comment>
<keyword evidence="6" id="KW-0677">Repeat</keyword>
<dbReference type="Gene3D" id="2.20.100.10">
    <property type="entry name" value="Thrombospondin type-1 (TSP1) repeat"/>
    <property type="match status" value="4"/>
</dbReference>
<evidence type="ECO:0000256" key="6">
    <source>
        <dbReference type="ARBA" id="ARBA00022737"/>
    </source>
</evidence>
<dbReference type="CDD" id="cd00096">
    <property type="entry name" value="Ig"/>
    <property type="match status" value="2"/>
</dbReference>
<keyword evidence="4" id="KW-0245">EGF-like domain</keyword>
<dbReference type="GO" id="GO:0030424">
    <property type="term" value="C:axon"/>
    <property type="evidence" value="ECO:0007669"/>
    <property type="project" value="TreeGrafter"/>
</dbReference>
<organism evidence="13 14">
    <name type="scientific">Homarus americanus</name>
    <name type="common">American lobster</name>
    <dbReference type="NCBI Taxonomy" id="6706"/>
    <lineage>
        <taxon>Eukaryota</taxon>
        <taxon>Metazoa</taxon>
        <taxon>Ecdysozoa</taxon>
        <taxon>Arthropoda</taxon>
        <taxon>Crustacea</taxon>
        <taxon>Multicrustacea</taxon>
        <taxon>Malacostraca</taxon>
        <taxon>Eumalacostraca</taxon>
        <taxon>Eucarida</taxon>
        <taxon>Decapoda</taxon>
        <taxon>Pleocyemata</taxon>
        <taxon>Astacidea</taxon>
        <taxon>Nephropoidea</taxon>
        <taxon>Nephropidae</taxon>
        <taxon>Homarus</taxon>
    </lineage>
</organism>
<dbReference type="SUPFAM" id="SSF82895">
    <property type="entry name" value="TSP-1 type 1 repeat"/>
    <property type="match status" value="4"/>
</dbReference>
<dbReference type="SMART" id="SM00406">
    <property type="entry name" value="IGv"/>
    <property type="match status" value="5"/>
</dbReference>
<feature type="domain" description="Ig-like" evidence="12">
    <location>
        <begin position="1"/>
        <end position="62"/>
    </location>
</feature>
<keyword evidence="10" id="KW-0393">Immunoglobulin domain</keyword>
<dbReference type="FunFam" id="2.60.40.10:FF:000107">
    <property type="entry name" value="Myosin, light chain kinase a"/>
    <property type="match status" value="1"/>
</dbReference>
<dbReference type="FunFam" id="2.60.40.10:FF:000130">
    <property type="entry name" value="Hemicentin 1"/>
    <property type="match status" value="1"/>
</dbReference>
<dbReference type="FunFam" id="2.60.40.10:FF:000004">
    <property type="entry name" value="DCC isoform 1"/>
    <property type="match status" value="1"/>
</dbReference>
<dbReference type="GO" id="GO:0007411">
    <property type="term" value="P:axon guidance"/>
    <property type="evidence" value="ECO:0007669"/>
    <property type="project" value="TreeGrafter"/>
</dbReference>
<dbReference type="SMART" id="SM00209">
    <property type="entry name" value="TSP1"/>
    <property type="match status" value="4"/>
</dbReference>
<feature type="non-terminal residue" evidence="13">
    <location>
        <position position="1525"/>
    </location>
</feature>
<keyword evidence="9" id="KW-0325">Glycoprotein</keyword>
<sequence>MAPSVIWSVGGSIVGVSGRGNVDVGSDGRTLRIVRVGNHDTGVYTCIASNAAGVLDIPIKLNVLVPPLIAGTRRGSHLREGTEVVTVMEGGHAALECHLVKGSPPPTRQWFLGKDLHRPQHTVLGDGEKLVITGAEVKDSGVYQCVAENSAGKDTKMVRVAVQAPPRINITALPGQATEELRRRSPTPRRLWYHGSQALVSSSRLVVGVGGRDVTIVGVRPEDAGVYVCVAVNPAGEAQLTTALIVIGRPELEGDPEEYISVLEGRSVTLECKVKVPSTTTRRGPHRHKPYTITWTKNGHQVENSFPPMQTTPDTSVMGERADVEDYSHQNYLDNFSEMEVDPSKPRDNALDNGWHRSRKQNSTSLEKISYDGTRLTLPKVTKVNEGLYTCEVNNEAGVTKRTFRVDALVPPEIDTEQDVMLYQAAVGEPVVFECDATGDPPPEVTWYLGSDPVKQNARIQLSENDHVLNIPAVQEGDDGDYTCIATNLAGSKEETFHLQVLVPPKMSGPEVLPVAGVSGQPVRLECEVSGYPQPNVTWTYDNQQLIPDRTVHIENNKLTIERVTADLAGRYMCTAVNLVGRAVRHFELEVTEAPFIVGSGNEETITVVEGESAALHCVASGYPDPIISWFKEGGGIRIDKRVNLSWGGRTLLIQDVGQDDGGRYTCMASNLVGNHTRDYRVQVLQAPQLLEALQEVVAVSGEVVNLMCTYSGHPPPKISWYFEGTPAAISERLLPSGTLQISPVRPEDAGNYTCVADNEAGKANHTLNLSVLTPPSVRVQEKKVVVVSGGTVTLHCHGRGSPTPALTWLKGHHVITESPDFRLDGNGSLHLPKVTPALADTYICTARSPAGSAHDHTNLIVQEPPSVVPSEDEVVTVAGKEVKLTCEVTGQPLPTITWTRPDLAHQPITPEDPRISGADLVIMPVAVEDMGRYECMAHNPAGRTTAQVLLTVHLYIGRTQGYQAPPSVFEELSEMVTVMRGDSLTLGCSVSGYPPPRSTWLKEGRILSENLRLTFATNGELVITAAQASDSGLYTCLVTNTAGRLYREVDVLVLVPPRLTVLPRTTQVTRGDRFELECEAVGVPVPTIRWLLNGTQWHVLLKQTKELILASQRMTPGTGRPLLVYELREMTVLELNAVTLTCVAEGDPAPATTWIKEGHSVHSSDRVHLMDNGSLVINSSQASDAGEYKCVVSNDAGAAEATAHLVVHTPPILTRPPITSVVEVGGTVTFDCEAEGSPSPTIQWSVTPGEMHSRFLRLTNGSLQLIAAQMEDEGQVICQAYNELGEELAKADLYIKVLGMWGSWGPWSHCSVSCGTGQQERRRRCNSPAPQHGGSPCQGDEAHTRPCRPQPCPVDGNWSPWDPWSECSTTCGSGVRLRSRYCMAPAPLYGGRPCPGVAVEEEDCRLRDCPVSGEWSLWTSWSDCSVTCGQGLRQRTRLCDSPPPAAGGAECEGDDLEVMPCSNSPCLLDGNWGSWEPWSVCSVSCGGGVRRRQRECNDPPPSNGGRFCPGSDTLEDYCNLDMCP</sequence>
<feature type="region of interest" description="Disordered" evidence="11">
    <location>
        <begin position="1324"/>
        <end position="1344"/>
    </location>
</feature>
<comment type="caution">
    <text evidence="13">The sequence shown here is derived from an EMBL/GenBank/DDBJ whole genome shotgun (WGS) entry which is preliminary data.</text>
</comment>
<evidence type="ECO:0000256" key="10">
    <source>
        <dbReference type="ARBA" id="ARBA00023319"/>
    </source>
</evidence>
<proteinExistence type="predicted"/>
<keyword evidence="14" id="KW-1185">Reference proteome</keyword>
<feature type="domain" description="Ig-like" evidence="12">
    <location>
        <begin position="250"/>
        <end position="407"/>
    </location>
</feature>
<dbReference type="InterPro" id="IPR036179">
    <property type="entry name" value="Ig-like_dom_sf"/>
</dbReference>
<keyword evidence="7" id="KW-0472">Membrane</keyword>
<evidence type="ECO:0000256" key="4">
    <source>
        <dbReference type="ARBA" id="ARBA00022536"/>
    </source>
</evidence>
<dbReference type="SMART" id="SM00408">
    <property type="entry name" value="IGc2"/>
    <property type="match status" value="13"/>
</dbReference>
<dbReference type="InterPro" id="IPR003598">
    <property type="entry name" value="Ig_sub2"/>
</dbReference>
<dbReference type="Gene3D" id="2.60.40.10">
    <property type="entry name" value="Immunoglobulins"/>
    <property type="match status" value="14"/>
</dbReference>
<dbReference type="SMART" id="SM00409">
    <property type="entry name" value="IG"/>
    <property type="match status" value="13"/>
</dbReference>
<dbReference type="EMBL" id="JAHLQT010026055">
    <property type="protein sequence ID" value="KAG7164032.1"/>
    <property type="molecule type" value="Genomic_DNA"/>
</dbReference>
<dbReference type="InterPro" id="IPR007110">
    <property type="entry name" value="Ig-like_dom"/>
</dbReference>
<evidence type="ECO:0000256" key="9">
    <source>
        <dbReference type="ARBA" id="ARBA00023180"/>
    </source>
</evidence>
<evidence type="ECO:0000256" key="11">
    <source>
        <dbReference type="SAM" id="MobiDB-lite"/>
    </source>
</evidence>
<dbReference type="GO" id="GO:0005576">
    <property type="term" value="C:extracellular region"/>
    <property type="evidence" value="ECO:0007669"/>
    <property type="project" value="UniProtKB-SubCell"/>
</dbReference>
<dbReference type="SUPFAM" id="SSF48726">
    <property type="entry name" value="Immunoglobulin"/>
    <property type="match status" value="14"/>
</dbReference>
<evidence type="ECO:0000256" key="7">
    <source>
        <dbReference type="ARBA" id="ARBA00023136"/>
    </source>
</evidence>
<dbReference type="GO" id="GO:0070593">
    <property type="term" value="P:dendrite self-avoidance"/>
    <property type="evidence" value="ECO:0007669"/>
    <property type="project" value="TreeGrafter"/>
</dbReference>
<keyword evidence="3" id="KW-0964">Secreted</keyword>
<dbReference type="PROSITE" id="PS50092">
    <property type="entry name" value="TSP1"/>
    <property type="match status" value="4"/>
</dbReference>
<feature type="domain" description="Ig-like" evidence="12">
    <location>
        <begin position="688"/>
        <end position="771"/>
    </location>
</feature>
<evidence type="ECO:0000313" key="13">
    <source>
        <dbReference type="EMBL" id="KAG7164032.1"/>
    </source>
</evidence>
<dbReference type="Pfam" id="PF13927">
    <property type="entry name" value="Ig_3"/>
    <property type="match status" value="6"/>
</dbReference>
<evidence type="ECO:0000259" key="12">
    <source>
        <dbReference type="PROSITE" id="PS50835"/>
    </source>
</evidence>
<evidence type="ECO:0000256" key="8">
    <source>
        <dbReference type="ARBA" id="ARBA00023157"/>
    </source>
</evidence>
<accession>A0A8J5MUQ2</accession>
<dbReference type="FunFam" id="2.60.40.10:FF:000032">
    <property type="entry name" value="palladin isoform X1"/>
    <property type="match status" value="3"/>
</dbReference>
<feature type="domain" description="Ig-like" evidence="12">
    <location>
        <begin position="66"/>
        <end position="161"/>
    </location>
</feature>
<dbReference type="FunFam" id="2.60.40.10:FF:000503">
    <property type="entry name" value="Hemicentin 1"/>
    <property type="match status" value="1"/>
</dbReference>
<dbReference type="Proteomes" id="UP000747542">
    <property type="component" value="Unassembled WGS sequence"/>
</dbReference>
<evidence type="ECO:0000256" key="5">
    <source>
        <dbReference type="ARBA" id="ARBA00022729"/>
    </source>
</evidence>
<dbReference type="GO" id="GO:0098632">
    <property type="term" value="F:cell-cell adhesion mediator activity"/>
    <property type="evidence" value="ECO:0007669"/>
    <property type="project" value="TreeGrafter"/>
</dbReference>
<feature type="domain" description="Ig-like" evidence="12">
    <location>
        <begin position="1058"/>
        <end position="1095"/>
    </location>
</feature>
<name>A0A8J5MUQ2_HOMAM</name>
<dbReference type="InterPro" id="IPR013783">
    <property type="entry name" value="Ig-like_fold"/>
</dbReference>
<dbReference type="GO" id="GO:0007156">
    <property type="term" value="P:homophilic cell adhesion via plasma membrane adhesion molecules"/>
    <property type="evidence" value="ECO:0007669"/>
    <property type="project" value="TreeGrafter"/>
</dbReference>
<dbReference type="Pfam" id="PF07679">
    <property type="entry name" value="I-set"/>
    <property type="match status" value="7"/>
</dbReference>
<feature type="domain" description="Ig-like" evidence="12">
    <location>
        <begin position="412"/>
        <end position="500"/>
    </location>
</feature>
<feature type="region of interest" description="Disordered" evidence="11">
    <location>
        <begin position="339"/>
        <end position="359"/>
    </location>
</feature>
<feature type="domain" description="Ig-like" evidence="12">
    <location>
        <begin position="967"/>
        <end position="1053"/>
    </location>
</feature>
<dbReference type="Pfam" id="PF00090">
    <property type="entry name" value="TSP_1"/>
    <property type="match status" value="4"/>
</dbReference>
<feature type="domain" description="Ig-like" evidence="12">
    <location>
        <begin position="510"/>
        <end position="592"/>
    </location>
</feature>
<dbReference type="FunFam" id="2.20.100.10:FF:000007">
    <property type="entry name" value="Thrombospondin 1"/>
    <property type="match status" value="3"/>
</dbReference>
<feature type="domain" description="Ig-like" evidence="12">
    <location>
        <begin position="1122"/>
        <end position="1207"/>
    </location>
</feature>
<dbReference type="InterPro" id="IPR036383">
    <property type="entry name" value="TSP1_rpt_sf"/>
</dbReference>
<feature type="domain" description="Ig-like" evidence="12">
    <location>
        <begin position="595"/>
        <end position="683"/>
    </location>
</feature>
<dbReference type="FunFam" id="2.20.100.10:FF:000067">
    <property type="entry name" value="Hemicentin 1"/>
    <property type="match status" value="1"/>
</dbReference>
<feature type="domain" description="Ig-like" evidence="12">
    <location>
        <begin position="1211"/>
        <end position="1290"/>
    </location>
</feature>
<dbReference type="InterPro" id="IPR013098">
    <property type="entry name" value="Ig_I-set"/>
</dbReference>
<dbReference type="PANTHER" id="PTHR10075:SF14">
    <property type="entry name" value="CELL ADHESION MOLECULE DSCAM2-RELATED"/>
    <property type="match status" value="1"/>
</dbReference>
<dbReference type="InterPro" id="IPR003599">
    <property type="entry name" value="Ig_sub"/>
</dbReference>
<evidence type="ECO:0000256" key="2">
    <source>
        <dbReference type="ARBA" id="ARBA00004613"/>
    </source>
</evidence>
<gene>
    <name evidence="13" type="primary">Hmcn1-L8</name>
    <name evidence="13" type="ORF">Hamer_G014509</name>
</gene>